<dbReference type="SUPFAM" id="SSF50630">
    <property type="entry name" value="Acid proteases"/>
    <property type="match status" value="1"/>
</dbReference>
<dbReference type="InterPro" id="IPR021109">
    <property type="entry name" value="Peptidase_aspartic_dom_sf"/>
</dbReference>
<keyword evidence="2" id="KW-1185">Reference proteome</keyword>
<protein>
    <submittedName>
        <fullName evidence="1">Uncharacterized protein</fullName>
    </submittedName>
</protein>
<proteinExistence type="predicted"/>
<sequence>MELKTYGTGLNDLSYKLYDGKIRNVITKKDYRSIKYHLIKNLSASYRPKNVKIEFYSAKQRPDEDVEQFGHRLLNYMRELSEEDKKEVEKHLTEVFIDGRRNETFDTIGEQVNAVKSNSDSVGKKSLINKECIFCGKNHFTADYFQYKKYLEAKPTKAVRFENTGDKLYNKKLYCSICERDDHTNASLKADSCEGENTAEQNESLNINKYEILSEIFTTNVSTGVEIEINGKVSECLIDTGAFTSFISLDYFNSYNISKFTEIKNLNRKKWITANGRPLEVVGETELEL</sequence>
<dbReference type="Proteomes" id="UP000276133">
    <property type="component" value="Unassembled WGS sequence"/>
</dbReference>
<evidence type="ECO:0000313" key="2">
    <source>
        <dbReference type="Proteomes" id="UP000276133"/>
    </source>
</evidence>
<evidence type="ECO:0000313" key="1">
    <source>
        <dbReference type="EMBL" id="RNA41993.1"/>
    </source>
</evidence>
<dbReference type="EMBL" id="REGN01000428">
    <property type="protein sequence ID" value="RNA41993.1"/>
    <property type="molecule type" value="Genomic_DNA"/>
</dbReference>
<reference evidence="1 2" key="1">
    <citation type="journal article" date="2018" name="Sci. Rep.">
        <title>Genomic signatures of local adaptation to the degree of environmental predictability in rotifers.</title>
        <authorList>
            <person name="Franch-Gras L."/>
            <person name="Hahn C."/>
            <person name="Garcia-Roger E.M."/>
            <person name="Carmona M.J."/>
            <person name="Serra M."/>
            <person name="Gomez A."/>
        </authorList>
    </citation>
    <scope>NUCLEOTIDE SEQUENCE [LARGE SCALE GENOMIC DNA]</scope>
    <source>
        <strain evidence="1">HYR1</strain>
    </source>
</reference>
<accession>A0A3M7T1S8</accession>
<comment type="caution">
    <text evidence="1">The sequence shown here is derived from an EMBL/GenBank/DDBJ whole genome shotgun (WGS) entry which is preliminary data.</text>
</comment>
<dbReference type="Gene3D" id="2.40.70.10">
    <property type="entry name" value="Acid Proteases"/>
    <property type="match status" value="1"/>
</dbReference>
<organism evidence="1 2">
    <name type="scientific">Brachionus plicatilis</name>
    <name type="common">Marine rotifer</name>
    <name type="synonym">Brachionus muelleri</name>
    <dbReference type="NCBI Taxonomy" id="10195"/>
    <lineage>
        <taxon>Eukaryota</taxon>
        <taxon>Metazoa</taxon>
        <taxon>Spiralia</taxon>
        <taxon>Gnathifera</taxon>
        <taxon>Rotifera</taxon>
        <taxon>Eurotatoria</taxon>
        <taxon>Monogononta</taxon>
        <taxon>Pseudotrocha</taxon>
        <taxon>Ploima</taxon>
        <taxon>Brachionidae</taxon>
        <taxon>Brachionus</taxon>
    </lineage>
</organism>
<dbReference type="AlphaFoldDB" id="A0A3M7T1S8"/>
<name>A0A3M7T1S8_BRAPC</name>
<gene>
    <name evidence="1" type="ORF">BpHYR1_051839</name>
</gene>
<dbReference type="CDD" id="cd00303">
    <property type="entry name" value="retropepsin_like"/>
    <property type="match status" value="1"/>
</dbReference>